<sequence length="309" mass="35052">MKDHIEHLRAQSLLLGATQPESYGSAGTVTGRSSQRARREMEQFLEEKGCIPGDLLSSMEGLRKEIGSLERCREALATTTTHAGVESVVAAFEDARSYTTRQLHEFKAQIQRESDATEELARIHCQENSIDLRARRSGCLMLMHELRKLMGLLYGEVEGFRHDLREHRKNQLAIALPHASDKEIEDALDRGVGLQQVLNKRSSAGRVEKLQDLQDQRSDIMKLERSVAEVQEMMSTLALLIDRQGGLLDNIEFDVVNAKYTADKTYRTLVDTRRNQRRAQLWMLGCGFCCFIIIAIIVLLLVLLFGRRL</sequence>
<dbReference type="PROSITE" id="PS50192">
    <property type="entry name" value="T_SNARE"/>
    <property type="match status" value="1"/>
</dbReference>
<feature type="domain" description="T-SNARE coiled-coil homology" evidence="4">
    <location>
        <begin position="210"/>
        <end position="272"/>
    </location>
</feature>
<evidence type="ECO:0000256" key="3">
    <source>
        <dbReference type="SAM" id="Phobius"/>
    </source>
</evidence>
<dbReference type="GO" id="GO:0005886">
    <property type="term" value="C:plasma membrane"/>
    <property type="evidence" value="ECO:0007669"/>
    <property type="project" value="TreeGrafter"/>
</dbReference>
<evidence type="ECO:0000313" key="6">
    <source>
        <dbReference type="Proteomes" id="UP000541610"/>
    </source>
</evidence>
<dbReference type="GO" id="GO:0048278">
    <property type="term" value="P:vesicle docking"/>
    <property type="evidence" value="ECO:0007669"/>
    <property type="project" value="TreeGrafter"/>
</dbReference>
<dbReference type="PANTHER" id="PTHR19957:SF307">
    <property type="entry name" value="PROTEIN SSO1-RELATED"/>
    <property type="match status" value="1"/>
</dbReference>
<dbReference type="GO" id="GO:0031201">
    <property type="term" value="C:SNARE complex"/>
    <property type="evidence" value="ECO:0007669"/>
    <property type="project" value="TreeGrafter"/>
</dbReference>
<dbReference type="OrthoDB" id="10255013at2759"/>
<dbReference type="GO" id="GO:0006886">
    <property type="term" value="P:intracellular protein transport"/>
    <property type="evidence" value="ECO:0007669"/>
    <property type="project" value="InterPro"/>
</dbReference>
<gene>
    <name evidence="5" type="primary">STX1A_1</name>
    <name evidence="5" type="ORF">FOZ60_001274</name>
</gene>
<dbReference type="InterPro" id="IPR010989">
    <property type="entry name" value="SNARE"/>
</dbReference>
<feature type="transmembrane region" description="Helical" evidence="3">
    <location>
        <begin position="281"/>
        <end position="305"/>
    </location>
</feature>
<comment type="caution">
    <text evidence="5">The sequence shown here is derived from an EMBL/GenBank/DDBJ whole genome shotgun (WGS) entry which is preliminary data.</text>
</comment>
<dbReference type="GO" id="GO:0006887">
    <property type="term" value="P:exocytosis"/>
    <property type="evidence" value="ECO:0007669"/>
    <property type="project" value="TreeGrafter"/>
</dbReference>
<proteinExistence type="inferred from homology"/>
<name>A0A7J6P0M8_PEROL</name>
<dbReference type="PROSITE" id="PS00914">
    <property type="entry name" value="SYNTAXIN"/>
    <property type="match status" value="1"/>
</dbReference>
<dbReference type="AlphaFoldDB" id="A0A7J6P0M8"/>
<protein>
    <submittedName>
        <fullName evidence="5">Syntaxin-1A</fullName>
    </submittedName>
</protein>
<dbReference type="GO" id="GO:0006906">
    <property type="term" value="P:vesicle fusion"/>
    <property type="evidence" value="ECO:0007669"/>
    <property type="project" value="TreeGrafter"/>
</dbReference>
<dbReference type="GO" id="GO:0000149">
    <property type="term" value="F:SNARE binding"/>
    <property type="evidence" value="ECO:0007669"/>
    <property type="project" value="TreeGrafter"/>
</dbReference>
<evidence type="ECO:0000313" key="5">
    <source>
        <dbReference type="EMBL" id="KAF4689675.1"/>
    </source>
</evidence>
<dbReference type="SMART" id="SM00397">
    <property type="entry name" value="t_SNARE"/>
    <property type="match status" value="1"/>
</dbReference>
<organism evidence="5 6">
    <name type="scientific">Perkinsus olseni</name>
    <name type="common">Perkinsus atlanticus</name>
    <dbReference type="NCBI Taxonomy" id="32597"/>
    <lineage>
        <taxon>Eukaryota</taxon>
        <taxon>Sar</taxon>
        <taxon>Alveolata</taxon>
        <taxon>Perkinsozoa</taxon>
        <taxon>Perkinsea</taxon>
        <taxon>Perkinsida</taxon>
        <taxon>Perkinsidae</taxon>
        <taxon>Perkinsus</taxon>
    </lineage>
</organism>
<evidence type="ECO:0000256" key="1">
    <source>
        <dbReference type="ARBA" id="ARBA00004211"/>
    </source>
</evidence>
<dbReference type="GO" id="GO:0012505">
    <property type="term" value="C:endomembrane system"/>
    <property type="evidence" value="ECO:0007669"/>
    <property type="project" value="TreeGrafter"/>
</dbReference>
<dbReference type="SUPFAM" id="SSF47661">
    <property type="entry name" value="t-snare proteins"/>
    <property type="match status" value="1"/>
</dbReference>
<accession>A0A7J6P0M8</accession>
<dbReference type="Gene3D" id="1.20.58.70">
    <property type="match status" value="1"/>
</dbReference>
<dbReference type="GO" id="GO:0005484">
    <property type="term" value="F:SNAP receptor activity"/>
    <property type="evidence" value="ECO:0007669"/>
    <property type="project" value="InterPro"/>
</dbReference>
<dbReference type="InterPro" id="IPR006012">
    <property type="entry name" value="Syntaxin/epimorphin_CS"/>
</dbReference>
<dbReference type="EMBL" id="JABANP010000118">
    <property type="protein sequence ID" value="KAF4689675.1"/>
    <property type="molecule type" value="Genomic_DNA"/>
</dbReference>
<dbReference type="CDD" id="cd15848">
    <property type="entry name" value="SNARE_syntaxin1-like"/>
    <property type="match status" value="1"/>
</dbReference>
<dbReference type="InterPro" id="IPR045242">
    <property type="entry name" value="Syntaxin"/>
</dbReference>
<comment type="subcellular location">
    <subcellularLocation>
        <location evidence="1">Membrane</location>
        <topology evidence="1">Single-pass type IV membrane protein</topology>
    </subcellularLocation>
</comment>
<dbReference type="Proteomes" id="UP000541610">
    <property type="component" value="Unassembled WGS sequence"/>
</dbReference>
<dbReference type="InterPro" id="IPR000727">
    <property type="entry name" value="T_SNARE_dom"/>
</dbReference>
<reference evidence="5 6" key="1">
    <citation type="submission" date="2020-04" db="EMBL/GenBank/DDBJ databases">
        <title>Perkinsus olseni comparative genomics.</title>
        <authorList>
            <person name="Bogema D.R."/>
        </authorList>
    </citation>
    <scope>NUCLEOTIDE SEQUENCE [LARGE SCALE GENOMIC DNA]</scope>
    <source>
        <strain evidence="5">00978-12</strain>
    </source>
</reference>
<keyword evidence="3" id="KW-0812">Transmembrane</keyword>
<comment type="similarity">
    <text evidence="2">Belongs to the syntaxin family.</text>
</comment>
<keyword evidence="3" id="KW-0472">Membrane</keyword>
<dbReference type="PANTHER" id="PTHR19957">
    <property type="entry name" value="SYNTAXIN"/>
    <property type="match status" value="1"/>
</dbReference>
<evidence type="ECO:0000256" key="2">
    <source>
        <dbReference type="ARBA" id="ARBA00009063"/>
    </source>
</evidence>
<evidence type="ECO:0000259" key="4">
    <source>
        <dbReference type="PROSITE" id="PS50192"/>
    </source>
</evidence>
<keyword evidence="3" id="KW-1133">Transmembrane helix</keyword>